<dbReference type="Gene3D" id="1.10.240.10">
    <property type="entry name" value="Tyrosyl-Transfer RNA Synthetase"/>
    <property type="match status" value="1"/>
</dbReference>
<dbReference type="NCBIfam" id="TIGR00234">
    <property type="entry name" value="tyrS"/>
    <property type="match status" value="1"/>
</dbReference>
<dbReference type="EMBL" id="OZ022409">
    <property type="protein sequence ID" value="CAK9440211.1"/>
    <property type="molecule type" value="Genomic_DNA"/>
</dbReference>
<dbReference type="Gene3D" id="3.10.290.10">
    <property type="entry name" value="RNA-binding S4 domain"/>
    <property type="match status" value="1"/>
</dbReference>
<reference evidence="10 11" key="1">
    <citation type="submission" date="2024-03" db="EMBL/GenBank/DDBJ databases">
        <authorList>
            <person name="Brejova B."/>
        </authorList>
    </citation>
    <scope>NUCLEOTIDE SEQUENCE [LARGE SCALE GENOMIC DNA]</scope>
    <source>
        <strain evidence="10 11">CBS 14171</strain>
    </source>
</reference>
<dbReference type="PROSITE" id="PS00178">
    <property type="entry name" value="AA_TRNA_LIGASE_I"/>
    <property type="match status" value="1"/>
</dbReference>
<dbReference type="Proteomes" id="UP001497383">
    <property type="component" value="Chromosome 5"/>
</dbReference>
<keyword evidence="5 9" id="KW-0648">Protein biosynthesis</keyword>
<dbReference type="InterPro" id="IPR002307">
    <property type="entry name" value="Tyr-tRNA-ligase"/>
</dbReference>
<gene>
    <name evidence="10" type="ORF">LODBEIA_P43110</name>
</gene>
<protein>
    <recommendedName>
        <fullName evidence="1 9">Tyrosine--tRNA ligase</fullName>
        <ecNumber evidence="1 9">6.1.1.1</ecNumber>
    </recommendedName>
    <alternativeName>
        <fullName evidence="7 9">Tyrosyl-tRNA synthetase</fullName>
    </alternativeName>
</protein>
<evidence type="ECO:0000256" key="3">
    <source>
        <dbReference type="ARBA" id="ARBA00022741"/>
    </source>
</evidence>
<dbReference type="PRINTS" id="PR01040">
    <property type="entry name" value="TRNASYNTHTYR"/>
</dbReference>
<evidence type="ECO:0000256" key="8">
    <source>
        <dbReference type="ARBA" id="ARBA00048248"/>
    </source>
</evidence>
<evidence type="ECO:0000313" key="10">
    <source>
        <dbReference type="EMBL" id="CAK9440211.1"/>
    </source>
</evidence>
<dbReference type="RefSeq" id="XP_066831249.1">
    <property type="nucleotide sequence ID" value="XM_066974519.1"/>
</dbReference>
<evidence type="ECO:0000256" key="9">
    <source>
        <dbReference type="RuleBase" id="RU361234"/>
    </source>
</evidence>
<dbReference type="SUPFAM" id="SSF55174">
    <property type="entry name" value="Alpha-L RNA-binding motif"/>
    <property type="match status" value="1"/>
</dbReference>
<dbReference type="InterPro" id="IPR002305">
    <property type="entry name" value="aa-tRNA-synth_Ic"/>
</dbReference>
<proteinExistence type="inferred from homology"/>
<dbReference type="CDD" id="cd00805">
    <property type="entry name" value="TyrRS_core"/>
    <property type="match status" value="1"/>
</dbReference>
<dbReference type="PANTHER" id="PTHR11766:SF0">
    <property type="entry name" value="TYROSINE--TRNA LIGASE, MITOCHONDRIAL"/>
    <property type="match status" value="1"/>
</dbReference>
<keyword evidence="11" id="KW-1185">Reference proteome</keyword>
<dbReference type="InterPro" id="IPR036986">
    <property type="entry name" value="S4_RNA-bd_sf"/>
</dbReference>
<dbReference type="Gene3D" id="3.40.50.620">
    <property type="entry name" value="HUPs"/>
    <property type="match status" value="1"/>
</dbReference>
<evidence type="ECO:0000256" key="7">
    <source>
        <dbReference type="ARBA" id="ARBA00033323"/>
    </source>
</evidence>
<dbReference type="InterPro" id="IPR001412">
    <property type="entry name" value="aa-tRNA-synth_I_CS"/>
</dbReference>
<dbReference type="SUPFAM" id="SSF52374">
    <property type="entry name" value="Nucleotidylyl transferase"/>
    <property type="match status" value="1"/>
</dbReference>
<evidence type="ECO:0000256" key="6">
    <source>
        <dbReference type="ARBA" id="ARBA00023146"/>
    </source>
</evidence>
<evidence type="ECO:0000313" key="11">
    <source>
        <dbReference type="Proteomes" id="UP001497383"/>
    </source>
</evidence>
<keyword evidence="4 9" id="KW-0067">ATP-binding</keyword>
<sequence>MFFRFQRVQLLKYSRFYSSGLKTVARDPVTIIPTVYELTEGKDVTPETNSDTSLVSYLQSRHLIESLTNDDLFVITKRGNGHRFRLYCGADPTAPSLHLGNLLPLMVLLHFKICGHDVFGLVGGATGQVGDPSGRTSERTGLNLTEVEDNVSKIQRQISTFLSNGIKYAKSRQFPMNKDIGETFSVNNETWWKDIMLLNFLATYGRHIRVSAMLARDSISSRLESGGLGFNEFTYQILQAYDFYHLYEAEKVDMQVGGNDQWGNITAGIDLISRLRKRTEDGDAREAYGVTVPLLTTPSGEKFGKSAGNAVFIDSKLTTPYQMYQYFVNTPDDMVEKLLKVFTLLPLNVIEGELIPKHVADPGLRIAQRVLGREVVDLIHGVGVGDEMAFLTGFLFPTPDQPFNDHVSADDLIKNLKRSGILHKFPLQECDDIKMSTLLSKITGKSKNEVKRLIKAGGVYLGLDRDQFEDPKDVVLFDKDHHLIDGKLMLIRIGKQNYYVVEFE</sequence>
<dbReference type="InterPro" id="IPR014729">
    <property type="entry name" value="Rossmann-like_a/b/a_fold"/>
</dbReference>
<evidence type="ECO:0000256" key="5">
    <source>
        <dbReference type="ARBA" id="ARBA00022917"/>
    </source>
</evidence>
<evidence type="ECO:0000256" key="1">
    <source>
        <dbReference type="ARBA" id="ARBA00013160"/>
    </source>
</evidence>
<evidence type="ECO:0000256" key="2">
    <source>
        <dbReference type="ARBA" id="ARBA00022598"/>
    </source>
</evidence>
<keyword evidence="2 9" id="KW-0436">Ligase</keyword>
<name>A0ABP0ZRV2_9ASCO</name>
<accession>A0ABP0ZRV2</accession>
<organism evidence="10 11">
    <name type="scientific">Lodderomyces beijingensis</name>
    <dbReference type="NCBI Taxonomy" id="1775926"/>
    <lineage>
        <taxon>Eukaryota</taxon>
        <taxon>Fungi</taxon>
        <taxon>Dikarya</taxon>
        <taxon>Ascomycota</taxon>
        <taxon>Saccharomycotina</taxon>
        <taxon>Pichiomycetes</taxon>
        <taxon>Debaryomycetaceae</taxon>
        <taxon>Candida/Lodderomyces clade</taxon>
        <taxon>Lodderomyces</taxon>
    </lineage>
</organism>
<dbReference type="GeneID" id="92209507"/>
<dbReference type="EC" id="6.1.1.1" evidence="1 9"/>
<dbReference type="PANTHER" id="PTHR11766">
    <property type="entry name" value="TYROSYL-TRNA SYNTHETASE"/>
    <property type="match status" value="1"/>
</dbReference>
<evidence type="ECO:0000256" key="4">
    <source>
        <dbReference type="ARBA" id="ARBA00022840"/>
    </source>
</evidence>
<comment type="catalytic activity">
    <reaction evidence="8 9">
        <text>tRNA(Tyr) + L-tyrosine + ATP = L-tyrosyl-tRNA(Tyr) + AMP + diphosphate + H(+)</text>
        <dbReference type="Rhea" id="RHEA:10220"/>
        <dbReference type="Rhea" id="RHEA-COMP:9706"/>
        <dbReference type="Rhea" id="RHEA-COMP:9707"/>
        <dbReference type="ChEBI" id="CHEBI:15378"/>
        <dbReference type="ChEBI" id="CHEBI:30616"/>
        <dbReference type="ChEBI" id="CHEBI:33019"/>
        <dbReference type="ChEBI" id="CHEBI:58315"/>
        <dbReference type="ChEBI" id="CHEBI:78442"/>
        <dbReference type="ChEBI" id="CHEBI:78536"/>
        <dbReference type="ChEBI" id="CHEBI:456215"/>
        <dbReference type="EC" id="6.1.1.1"/>
    </reaction>
</comment>
<keyword evidence="6 9" id="KW-0030">Aminoacyl-tRNA synthetase</keyword>
<keyword evidence="3 9" id="KW-0547">Nucleotide-binding</keyword>
<comment type="similarity">
    <text evidence="9">Belongs to the class-I aminoacyl-tRNA synthetase family.</text>
</comment>
<dbReference type="Pfam" id="PF00579">
    <property type="entry name" value="tRNA-synt_1b"/>
    <property type="match status" value="1"/>
</dbReference>
<dbReference type="InterPro" id="IPR024088">
    <property type="entry name" value="Tyr-tRNA-ligase_bac-type"/>
</dbReference>